<keyword evidence="4" id="KW-0963">Cytoplasm</keyword>
<dbReference type="InterPro" id="IPR023179">
    <property type="entry name" value="GTP-bd_ortho_bundle_sf"/>
</dbReference>
<feature type="domain" description="G" evidence="5">
    <location>
        <begin position="126"/>
        <end position="184"/>
    </location>
</feature>
<dbReference type="RefSeq" id="WP_066865860.1">
    <property type="nucleotide sequence ID" value="NZ_CABKVV010000014.1"/>
</dbReference>
<reference evidence="6 7" key="1">
    <citation type="submission" date="2022-06" db="EMBL/GenBank/DDBJ databases">
        <title>Isolation of gut microbiota from human fecal samples.</title>
        <authorList>
            <person name="Pamer E.G."/>
            <person name="Barat B."/>
            <person name="Waligurski E."/>
            <person name="Medina S."/>
            <person name="Paddock L."/>
            <person name="Mostad J."/>
        </authorList>
    </citation>
    <scope>NUCLEOTIDE SEQUENCE [LARGE SCALE GENOMIC DNA]</scope>
    <source>
        <strain evidence="6 7">DFI.9.73</strain>
    </source>
</reference>
<evidence type="ECO:0000256" key="1">
    <source>
        <dbReference type="ARBA" id="ARBA00014898"/>
    </source>
</evidence>
<accession>A0ABT1RWR0</accession>
<dbReference type="NCBIfam" id="TIGR03596">
    <property type="entry name" value="GTPase_YlqF"/>
    <property type="match status" value="1"/>
</dbReference>
<dbReference type="PIRSF" id="PIRSF006230">
    <property type="entry name" value="MG442"/>
    <property type="match status" value="1"/>
</dbReference>
<evidence type="ECO:0000256" key="4">
    <source>
        <dbReference type="PIRNR" id="PIRNR006230"/>
    </source>
</evidence>
<dbReference type="CDD" id="cd01856">
    <property type="entry name" value="YlqF"/>
    <property type="match status" value="1"/>
</dbReference>
<protein>
    <recommendedName>
        <fullName evidence="1 4">Ribosome biogenesis GTPase A</fullName>
    </recommendedName>
</protein>
<evidence type="ECO:0000256" key="3">
    <source>
        <dbReference type="ARBA" id="ARBA00023134"/>
    </source>
</evidence>
<dbReference type="Gene3D" id="3.40.50.300">
    <property type="entry name" value="P-loop containing nucleotide triphosphate hydrolases"/>
    <property type="match status" value="1"/>
</dbReference>
<comment type="caution">
    <text evidence="6">The sequence shown here is derived from an EMBL/GenBank/DDBJ whole genome shotgun (WGS) entry which is preliminary data.</text>
</comment>
<evidence type="ECO:0000313" key="6">
    <source>
        <dbReference type="EMBL" id="MCQ4839112.1"/>
    </source>
</evidence>
<comment type="similarity">
    <text evidence="4">Belongs to the TRAFAC class YlqF/YawG GTPase family. MTG1 subfamily.</text>
</comment>
<evidence type="ECO:0000313" key="7">
    <source>
        <dbReference type="Proteomes" id="UP001524473"/>
    </source>
</evidence>
<dbReference type="InterPro" id="IPR006073">
    <property type="entry name" value="GTP-bd"/>
</dbReference>
<comment type="function">
    <text evidence="4">Required for a late step of 50S ribosomal subunit assembly. Has GTPase activity.</text>
</comment>
<gene>
    <name evidence="6" type="primary">ylqF</name>
    <name evidence="6" type="ORF">NE695_04170</name>
</gene>
<organism evidence="6 7">
    <name type="scientific">Neglectibacter timonensis</name>
    <dbReference type="NCBI Taxonomy" id="1776382"/>
    <lineage>
        <taxon>Bacteria</taxon>
        <taxon>Bacillati</taxon>
        <taxon>Bacillota</taxon>
        <taxon>Clostridia</taxon>
        <taxon>Eubacteriales</taxon>
        <taxon>Oscillospiraceae</taxon>
        <taxon>Neglectibacter</taxon>
    </lineage>
</organism>
<dbReference type="PANTHER" id="PTHR45782:SF4">
    <property type="entry name" value="MITOCHONDRIAL RIBOSOME-ASSOCIATED GTPASE 1"/>
    <property type="match status" value="1"/>
</dbReference>
<keyword evidence="2 4" id="KW-0547">Nucleotide-binding</keyword>
<dbReference type="InterPro" id="IPR016478">
    <property type="entry name" value="GTPase_MTG1"/>
</dbReference>
<dbReference type="InterPro" id="IPR019991">
    <property type="entry name" value="GTP-bd_ribosome_bgen"/>
</dbReference>
<dbReference type="EMBL" id="JANFZH010000006">
    <property type="protein sequence ID" value="MCQ4839112.1"/>
    <property type="molecule type" value="Genomic_DNA"/>
</dbReference>
<keyword evidence="3 4" id="KW-0342">GTP-binding</keyword>
<dbReference type="Pfam" id="PF01926">
    <property type="entry name" value="MMR_HSR1"/>
    <property type="match status" value="1"/>
</dbReference>
<proteinExistence type="inferred from homology"/>
<dbReference type="GeneID" id="90533095"/>
<keyword evidence="7" id="KW-1185">Reference proteome</keyword>
<dbReference type="SUPFAM" id="SSF52540">
    <property type="entry name" value="P-loop containing nucleoside triphosphate hydrolases"/>
    <property type="match status" value="1"/>
</dbReference>
<comment type="subcellular location">
    <subcellularLocation>
        <location evidence="4">Cytoplasm</location>
    </subcellularLocation>
</comment>
<dbReference type="InterPro" id="IPR027417">
    <property type="entry name" value="P-loop_NTPase"/>
</dbReference>
<dbReference type="Gene3D" id="1.10.1580.10">
    <property type="match status" value="1"/>
</dbReference>
<evidence type="ECO:0000256" key="2">
    <source>
        <dbReference type="ARBA" id="ARBA00022741"/>
    </source>
</evidence>
<dbReference type="Proteomes" id="UP001524473">
    <property type="component" value="Unassembled WGS sequence"/>
</dbReference>
<sequence length="296" mass="33145">MSDIQAVQWFPGHMAKTRRKITEDLKLVELIAELVDARIPQSSSNPVLRNIIKSKPKIVLLNKSDMADPVQTNRWISRYREEGTVAIALDSKTGKGMSAFFQAAREVLKEQIAAWERKGMRGRPIRIMVLGIPNVGKSSFINRMLAGSGAGKAEVRDKPGVTRENRWFTVGKGFELLDTPGVLWPKFEDPIVGEHLAFTGAVRDEILDMEGLACRLLELLSTLYPQAIPYRYKVDLMQESNLPGYEILERIGRKRGMLISGGEVDTERAAITVLDEYRSGKLGRMTLEQAISCDKS</sequence>
<dbReference type="PANTHER" id="PTHR45782">
    <property type="entry name" value="MITOCHONDRIAL RIBOSOME-ASSOCIATED GTPASE 1"/>
    <property type="match status" value="1"/>
</dbReference>
<evidence type="ECO:0000259" key="5">
    <source>
        <dbReference type="Pfam" id="PF01926"/>
    </source>
</evidence>
<name>A0ABT1RWR0_9FIRM</name>